<keyword evidence="2" id="KW-1185">Reference proteome</keyword>
<evidence type="ECO:0000313" key="2">
    <source>
        <dbReference type="Proteomes" id="UP000245362"/>
    </source>
</evidence>
<name>A0A2U3BBC9_9VIBR</name>
<dbReference type="Proteomes" id="UP000245362">
    <property type="component" value="Unassembled WGS sequence"/>
</dbReference>
<sequence length="265" mass="29854">MSHEGTGGIQVSEVITNRAAIGFFGKQPAHGDFLNRRLPNAFTSVWDHWLELAINESRQQLDEAWLNAYLTSPLWRFALSSGLCGEACWTGVLMPSVDNVGRYFPLTLAAALPERTDLADLMFNNEAWFNQCEEMALSALQNNFSLDAFDKELRNASTPHVKLSSQTTMQSTPLQVHVELPSLDPFNSGIQSLKDYLSSQLPEQCCLWWTHGSESIAPSLLITEGLPVKERYASLLDGDWEGRSWQQYDLTEHKESNHNTRHQAQ</sequence>
<dbReference type="Gene3D" id="3.40.1730.10">
    <property type="entry name" value="pa0076 domain"/>
    <property type="match status" value="1"/>
</dbReference>
<dbReference type="PIRSF" id="PIRSF029287">
    <property type="entry name" value="UCP029287"/>
    <property type="match status" value="1"/>
</dbReference>
<dbReference type="AlphaFoldDB" id="A0A2U3BBC9"/>
<comment type="caution">
    <text evidence="1">The sequence shown here is derived from an EMBL/GenBank/DDBJ whole genome shotgun (WGS) entry which is preliminary data.</text>
</comment>
<reference evidence="1 2" key="1">
    <citation type="submission" date="2018-05" db="EMBL/GenBank/DDBJ databases">
        <title>Vibrio limimaris sp. nov., isolated from marine sediment.</title>
        <authorList>
            <person name="Li C.-M."/>
        </authorList>
    </citation>
    <scope>NUCLEOTIDE SEQUENCE [LARGE SCALE GENOMIC DNA]</scope>
    <source>
        <strain evidence="1 2">E4404</strain>
    </source>
</reference>
<dbReference type="Pfam" id="PF09867">
    <property type="entry name" value="TagF_N"/>
    <property type="match status" value="1"/>
</dbReference>
<dbReference type="InterPro" id="IPR038225">
    <property type="entry name" value="TagF_sf"/>
</dbReference>
<proteinExistence type="predicted"/>
<dbReference type="OrthoDB" id="9801841at2"/>
<dbReference type="NCBIfam" id="TIGR03373">
    <property type="entry name" value="VI_minor_4"/>
    <property type="match status" value="1"/>
</dbReference>
<dbReference type="EMBL" id="QFWT01000003">
    <property type="protein sequence ID" value="PWI34087.1"/>
    <property type="molecule type" value="Genomic_DNA"/>
</dbReference>
<organism evidence="1 2">
    <name type="scientific">Vibrio albus</name>
    <dbReference type="NCBI Taxonomy" id="2200953"/>
    <lineage>
        <taxon>Bacteria</taxon>
        <taxon>Pseudomonadati</taxon>
        <taxon>Pseudomonadota</taxon>
        <taxon>Gammaproteobacteria</taxon>
        <taxon>Vibrionales</taxon>
        <taxon>Vibrionaceae</taxon>
        <taxon>Vibrio</taxon>
    </lineage>
</organism>
<protein>
    <submittedName>
        <fullName evidence="1">Type VI secretion system-associated protein TagF</fullName>
    </submittedName>
</protein>
<gene>
    <name evidence="1" type="primary">tagF</name>
    <name evidence="1" type="ORF">DI392_07805</name>
</gene>
<evidence type="ECO:0000313" key="1">
    <source>
        <dbReference type="EMBL" id="PWI34087.1"/>
    </source>
</evidence>
<dbReference type="InterPro" id="IPR017748">
    <property type="entry name" value="TagF"/>
</dbReference>
<accession>A0A2U3BBC9</accession>